<protein>
    <submittedName>
        <fullName evidence="2">Unnamed protein product</fullName>
    </submittedName>
</protein>
<gene>
    <name evidence="2" type="ORF">Amon01_000380500</name>
</gene>
<dbReference type="Proteomes" id="UP001165063">
    <property type="component" value="Unassembled WGS sequence"/>
</dbReference>
<name>A0A9W6YX54_AMBMO</name>
<organism evidence="2 3">
    <name type="scientific">Ambrosiozyma monospora</name>
    <name type="common">Yeast</name>
    <name type="synonym">Endomycopsis monosporus</name>
    <dbReference type="NCBI Taxonomy" id="43982"/>
    <lineage>
        <taxon>Eukaryota</taxon>
        <taxon>Fungi</taxon>
        <taxon>Dikarya</taxon>
        <taxon>Ascomycota</taxon>
        <taxon>Saccharomycotina</taxon>
        <taxon>Pichiomycetes</taxon>
        <taxon>Pichiales</taxon>
        <taxon>Pichiaceae</taxon>
        <taxon>Ambrosiozyma</taxon>
    </lineage>
</organism>
<accession>A0A9W6YX54</accession>
<evidence type="ECO:0000313" key="2">
    <source>
        <dbReference type="EMBL" id="GMG29989.1"/>
    </source>
</evidence>
<sequence length="121" mass="13957">MSSSEYEVYSLVLSGLPSSVSYSSSMSMSLHSQQNEEEEEVFDYEQLEPEVIYDDFFELQQEQEEQENQGQQKQNLELPYSEKKDSVTVTTKEITSDQECGKSTLPFINSLFNTKFSLLTH</sequence>
<comment type="caution">
    <text evidence="2">The sequence shown here is derived from an EMBL/GenBank/DDBJ whole genome shotgun (WGS) entry which is preliminary data.</text>
</comment>
<feature type="region of interest" description="Disordered" evidence="1">
    <location>
        <begin position="60"/>
        <end position="87"/>
    </location>
</feature>
<dbReference type="EMBL" id="BSXU01001685">
    <property type="protein sequence ID" value="GMG29989.1"/>
    <property type="molecule type" value="Genomic_DNA"/>
</dbReference>
<keyword evidence="3" id="KW-1185">Reference proteome</keyword>
<evidence type="ECO:0000313" key="3">
    <source>
        <dbReference type="Proteomes" id="UP001165063"/>
    </source>
</evidence>
<reference evidence="2" key="1">
    <citation type="submission" date="2023-04" db="EMBL/GenBank/DDBJ databases">
        <title>Ambrosiozyma monospora NBRC 1965.</title>
        <authorList>
            <person name="Ichikawa N."/>
            <person name="Sato H."/>
            <person name="Tonouchi N."/>
        </authorList>
    </citation>
    <scope>NUCLEOTIDE SEQUENCE</scope>
    <source>
        <strain evidence="2">NBRC 1965</strain>
    </source>
</reference>
<dbReference type="AlphaFoldDB" id="A0A9W6YX54"/>
<evidence type="ECO:0000256" key="1">
    <source>
        <dbReference type="SAM" id="MobiDB-lite"/>
    </source>
</evidence>
<feature type="compositionally biased region" description="Low complexity" evidence="1">
    <location>
        <begin position="68"/>
        <end position="78"/>
    </location>
</feature>
<proteinExistence type="predicted"/>